<reference evidence="2" key="1">
    <citation type="submission" date="2021-12" db="EMBL/GenBank/DDBJ databases">
        <authorList>
            <person name="King R."/>
        </authorList>
    </citation>
    <scope>NUCLEOTIDE SEQUENCE</scope>
</reference>
<evidence type="ECO:0000313" key="3">
    <source>
        <dbReference type="Proteomes" id="UP001154114"/>
    </source>
</evidence>
<evidence type="ECO:0000313" key="2">
    <source>
        <dbReference type="EMBL" id="CAD0200727.1"/>
    </source>
</evidence>
<accession>A0A9N8L4G3</accession>
<feature type="signal peptide" evidence="1">
    <location>
        <begin position="1"/>
        <end position="17"/>
    </location>
</feature>
<organism evidence="2 3">
    <name type="scientific">Chrysodeixis includens</name>
    <name type="common">Soybean looper</name>
    <name type="synonym">Pseudoplusia includens</name>
    <dbReference type="NCBI Taxonomy" id="689277"/>
    <lineage>
        <taxon>Eukaryota</taxon>
        <taxon>Metazoa</taxon>
        <taxon>Ecdysozoa</taxon>
        <taxon>Arthropoda</taxon>
        <taxon>Hexapoda</taxon>
        <taxon>Insecta</taxon>
        <taxon>Pterygota</taxon>
        <taxon>Neoptera</taxon>
        <taxon>Endopterygota</taxon>
        <taxon>Lepidoptera</taxon>
        <taxon>Glossata</taxon>
        <taxon>Ditrysia</taxon>
        <taxon>Noctuoidea</taxon>
        <taxon>Noctuidae</taxon>
        <taxon>Plusiinae</taxon>
        <taxon>Chrysodeixis</taxon>
    </lineage>
</organism>
<protein>
    <submittedName>
        <fullName evidence="2">Uncharacterized protein</fullName>
    </submittedName>
</protein>
<proteinExistence type="predicted"/>
<dbReference type="Proteomes" id="UP001154114">
    <property type="component" value="Chromosome 13"/>
</dbReference>
<gene>
    <name evidence="2" type="ORF">CINC_LOCUS2410</name>
</gene>
<name>A0A9N8L4G3_CHRIL</name>
<feature type="chain" id="PRO_5040189872" evidence="1">
    <location>
        <begin position="18"/>
        <end position="129"/>
    </location>
</feature>
<dbReference type="AlphaFoldDB" id="A0A9N8L4G3"/>
<sequence length="129" mass="13544">MKAFILFCFFAVVTCQADFNNFQEQDHRRHDHYHQQYQYVDVPKIGREGDSGFSQLQAQRRFFPAYPAYGVGAGGYAGAGANAGIGINAGLSAGLSAGISAGAGAAAGAYGAGYGGYGYGYPGYVYGKK</sequence>
<keyword evidence="3" id="KW-1185">Reference proteome</keyword>
<dbReference type="EMBL" id="LR824016">
    <property type="protein sequence ID" value="CAD0200727.1"/>
    <property type="molecule type" value="Genomic_DNA"/>
</dbReference>
<keyword evidence="1" id="KW-0732">Signal</keyword>
<evidence type="ECO:0000256" key="1">
    <source>
        <dbReference type="SAM" id="SignalP"/>
    </source>
</evidence>